<protein>
    <recommendedName>
        <fullName evidence="3">Carboxypeptidase regulatory-like domain-containing protein</fullName>
    </recommendedName>
</protein>
<proteinExistence type="predicted"/>
<organism evidence="1 2">
    <name type="scientific">Bythopirellula polymerisocia</name>
    <dbReference type="NCBI Taxonomy" id="2528003"/>
    <lineage>
        <taxon>Bacteria</taxon>
        <taxon>Pseudomonadati</taxon>
        <taxon>Planctomycetota</taxon>
        <taxon>Planctomycetia</taxon>
        <taxon>Pirellulales</taxon>
        <taxon>Lacipirellulaceae</taxon>
        <taxon>Bythopirellula</taxon>
    </lineage>
</organism>
<keyword evidence="2" id="KW-1185">Reference proteome</keyword>
<gene>
    <name evidence="1" type="ORF">Pla144_34450</name>
</gene>
<evidence type="ECO:0008006" key="3">
    <source>
        <dbReference type="Google" id="ProtNLM"/>
    </source>
</evidence>
<dbReference type="EMBL" id="SJPS01000005">
    <property type="protein sequence ID" value="TWU24561.1"/>
    <property type="molecule type" value="Genomic_DNA"/>
</dbReference>
<comment type="caution">
    <text evidence="1">The sequence shown here is derived from an EMBL/GenBank/DDBJ whole genome shotgun (WGS) entry which is preliminary data.</text>
</comment>
<sequence>MKSEFNVSIFGQSIAQSNWRFALLLSFMAVILGCGDGRPARVNVSGQVLIDGKPLTVGNVKFVPEGARPSSGAIDSNGNFTLTCYDGGDGVVPGTHRVQVSAMEVISASKVRWMAPPKYADFLTSELSYEITEPTDDLKIELTWDGGKPFVQ</sequence>
<reference evidence="1 2" key="1">
    <citation type="submission" date="2019-02" db="EMBL/GenBank/DDBJ databases">
        <title>Deep-cultivation of Planctomycetes and their phenomic and genomic characterization uncovers novel biology.</title>
        <authorList>
            <person name="Wiegand S."/>
            <person name="Jogler M."/>
            <person name="Boedeker C."/>
            <person name="Pinto D."/>
            <person name="Vollmers J."/>
            <person name="Rivas-Marin E."/>
            <person name="Kohn T."/>
            <person name="Peeters S.H."/>
            <person name="Heuer A."/>
            <person name="Rast P."/>
            <person name="Oberbeckmann S."/>
            <person name="Bunk B."/>
            <person name="Jeske O."/>
            <person name="Meyerdierks A."/>
            <person name="Storesund J.E."/>
            <person name="Kallscheuer N."/>
            <person name="Luecker S."/>
            <person name="Lage O.M."/>
            <person name="Pohl T."/>
            <person name="Merkel B.J."/>
            <person name="Hornburger P."/>
            <person name="Mueller R.-W."/>
            <person name="Bruemmer F."/>
            <person name="Labrenz M."/>
            <person name="Spormann A.M."/>
            <person name="Op Den Camp H."/>
            <person name="Overmann J."/>
            <person name="Amann R."/>
            <person name="Jetten M.S.M."/>
            <person name="Mascher T."/>
            <person name="Medema M.H."/>
            <person name="Devos D.P."/>
            <person name="Kaster A.-K."/>
            <person name="Ovreas L."/>
            <person name="Rohde M."/>
            <person name="Galperin M.Y."/>
            <person name="Jogler C."/>
        </authorList>
    </citation>
    <scope>NUCLEOTIDE SEQUENCE [LARGE SCALE GENOMIC DNA]</scope>
    <source>
        <strain evidence="1 2">Pla144</strain>
    </source>
</reference>
<accession>A0A5C6CMK6</accession>
<evidence type="ECO:0000313" key="1">
    <source>
        <dbReference type="EMBL" id="TWU24561.1"/>
    </source>
</evidence>
<dbReference type="PROSITE" id="PS51257">
    <property type="entry name" value="PROKAR_LIPOPROTEIN"/>
    <property type="match status" value="1"/>
</dbReference>
<dbReference type="Proteomes" id="UP000318437">
    <property type="component" value="Unassembled WGS sequence"/>
</dbReference>
<name>A0A5C6CMK6_9BACT</name>
<dbReference type="RefSeq" id="WP_146451799.1">
    <property type="nucleotide sequence ID" value="NZ_SJPS01000005.1"/>
</dbReference>
<dbReference type="AlphaFoldDB" id="A0A5C6CMK6"/>
<evidence type="ECO:0000313" key="2">
    <source>
        <dbReference type="Proteomes" id="UP000318437"/>
    </source>
</evidence>
<dbReference type="OrthoDB" id="287457at2"/>